<name>A0A914BR67_PATMI</name>
<evidence type="ECO:0000256" key="6">
    <source>
        <dbReference type="ARBA" id="ARBA00023136"/>
    </source>
</evidence>
<evidence type="ECO:0000256" key="5">
    <source>
        <dbReference type="ARBA" id="ARBA00022989"/>
    </source>
</evidence>
<evidence type="ECO:0000256" key="3">
    <source>
        <dbReference type="ARBA" id="ARBA00022692"/>
    </source>
</evidence>
<keyword evidence="5 7" id="KW-1133">Transmembrane helix</keyword>
<feature type="transmembrane region" description="Helical" evidence="7">
    <location>
        <begin position="160"/>
        <end position="184"/>
    </location>
</feature>
<dbReference type="GO" id="GO:0016020">
    <property type="term" value="C:membrane"/>
    <property type="evidence" value="ECO:0007669"/>
    <property type="project" value="UniProtKB-SubCell"/>
</dbReference>
<dbReference type="InterPro" id="IPR009294">
    <property type="entry name" value="Aph-1"/>
</dbReference>
<dbReference type="RefSeq" id="XP_038077991.1">
    <property type="nucleotide sequence ID" value="XM_038222063.1"/>
</dbReference>
<dbReference type="PANTHER" id="PTHR12889">
    <property type="entry name" value="GAMMA-SECRETASE SUBUNIT APH-1"/>
    <property type="match status" value="1"/>
</dbReference>
<feature type="transmembrane region" description="Helical" evidence="7">
    <location>
        <begin position="191"/>
        <end position="209"/>
    </location>
</feature>
<feature type="transmembrane region" description="Helical" evidence="7">
    <location>
        <begin position="215"/>
        <end position="235"/>
    </location>
</feature>
<organism evidence="8 9">
    <name type="scientific">Patiria miniata</name>
    <name type="common">Bat star</name>
    <name type="synonym">Asterina miniata</name>
    <dbReference type="NCBI Taxonomy" id="46514"/>
    <lineage>
        <taxon>Eukaryota</taxon>
        <taxon>Metazoa</taxon>
        <taxon>Echinodermata</taxon>
        <taxon>Eleutherozoa</taxon>
        <taxon>Asterozoa</taxon>
        <taxon>Asteroidea</taxon>
        <taxon>Valvatacea</taxon>
        <taxon>Valvatida</taxon>
        <taxon>Asterinidae</taxon>
        <taxon>Patiria</taxon>
    </lineage>
</organism>
<keyword evidence="3 7" id="KW-0812">Transmembrane</keyword>
<evidence type="ECO:0008006" key="10">
    <source>
        <dbReference type="Google" id="ProtNLM"/>
    </source>
</evidence>
<proteinExistence type="inferred from homology"/>
<comment type="similarity">
    <text evidence="2">Belongs to the APH-1 family.</text>
</comment>
<keyword evidence="4" id="KW-0914">Notch signaling pathway</keyword>
<dbReference type="OMA" id="DTNNYLH"/>
<comment type="subcellular location">
    <subcellularLocation>
        <location evidence="1">Membrane</location>
        <topology evidence="1">Multi-pass membrane protein</topology>
    </subcellularLocation>
</comment>
<evidence type="ECO:0000313" key="9">
    <source>
        <dbReference type="Proteomes" id="UP000887568"/>
    </source>
</evidence>
<dbReference type="GO" id="GO:0007219">
    <property type="term" value="P:Notch signaling pathway"/>
    <property type="evidence" value="ECO:0007669"/>
    <property type="project" value="UniProtKB-KW"/>
</dbReference>
<evidence type="ECO:0000256" key="7">
    <source>
        <dbReference type="SAM" id="Phobius"/>
    </source>
</evidence>
<protein>
    <recommendedName>
        <fullName evidence="10">Gamma-secretase subunit Aph-1</fullName>
    </recommendedName>
</protein>
<dbReference type="EnsemblMetazoa" id="XM_038222064.1">
    <property type="protein sequence ID" value="XP_038077992.1"/>
    <property type="gene ID" value="LOC119745590"/>
</dbReference>
<evidence type="ECO:0000256" key="1">
    <source>
        <dbReference type="ARBA" id="ARBA00004141"/>
    </source>
</evidence>
<dbReference type="RefSeq" id="XP_038077992.1">
    <property type="nucleotide sequence ID" value="XM_038222064.1"/>
</dbReference>
<evidence type="ECO:0000313" key="8">
    <source>
        <dbReference type="EnsemblMetazoa" id="XP_038077992.1"/>
    </source>
</evidence>
<dbReference type="GeneID" id="119745590"/>
<feature type="transmembrane region" description="Helical" evidence="7">
    <location>
        <begin position="120"/>
        <end position="140"/>
    </location>
</feature>
<dbReference type="EnsemblMetazoa" id="XM_038222063.1">
    <property type="protein sequence ID" value="XP_038077991.1"/>
    <property type="gene ID" value="LOC119745590"/>
</dbReference>
<feature type="transmembrane region" description="Helical" evidence="7">
    <location>
        <begin position="33"/>
        <end position="56"/>
    </location>
</feature>
<dbReference type="Pfam" id="PF06105">
    <property type="entry name" value="Aph-1"/>
    <property type="match status" value="1"/>
</dbReference>
<evidence type="ECO:0000256" key="4">
    <source>
        <dbReference type="ARBA" id="ARBA00022976"/>
    </source>
</evidence>
<reference evidence="8" key="1">
    <citation type="submission" date="2022-11" db="UniProtKB">
        <authorList>
            <consortium name="EnsemblMetazoa"/>
        </authorList>
    </citation>
    <scope>IDENTIFICATION</scope>
</reference>
<dbReference type="OrthoDB" id="6507463at2759"/>
<accession>A0A914BR67</accession>
<evidence type="ECO:0000256" key="2">
    <source>
        <dbReference type="ARBA" id="ARBA00005577"/>
    </source>
</evidence>
<sequence>MTLMQLFGAIFIAYGPPASLFIITIARNPLRVIVMMAGMFFWLVSLLLSSIWWFAVVPLRDQLAFALTFSVLFQELMRFGYYKLLRKAEDGLQQFNQTGPPDPTAPSGANESTSDSTRHVYAYVAGLGFGVMSGIFQLVNVVADSRGPGTVGINGGPPNFLITSAFLTMAVVLLHIVWNILFFWGCETKKYHVNAIVVASHFLVSELSLLNQQHLYTVTLPVAYCLLVLQAAWAFKVVGGSASSIRNALRWKVHRYAL</sequence>
<dbReference type="Proteomes" id="UP000887568">
    <property type="component" value="Unplaced"/>
</dbReference>
<feature type="transmembrane region" description="Helical" evidence="7">
    <location>
        <begin position="6"/>
        <end position="26"/>
    </location>
</feature>
<keyword evidence="6 7" id="KW-0472">Membrane</keyword>
<dbReference type="GO" id="GO:0016485">
    <property type="term" value="P:protein processing"/>
    <property type="evidence" value="ECO:0007669"/>
    <property type="project" value="InterPro"/>
</dbReference>
<keyword evidence="9" id="KW-1185">Reference proteome</keyword>
<dbReference type="AlphaFoldDB" id="A0A914BR67"/>
<feature type="transmembrane region" description="Helical" evidence="7">
    <location>
        <begin position="62"/>
        <end position="81"/>
    </location>
</feature>